<sequence length="454" mass="48799">MSAEIAELQCGATLHVTVMVNKKVTLELHELSVHKLRVSDLTVLHRDLLVVFRYRADSGSIRRFQLKFFDERDHKSFVAVLERFVVVKSVQKQSAGGFPLQASQTFAPSQTPAPPVQPASRYPLATSQVPPASAPSVQPFSRFPLATTQASAPSLTSAPLVQPASTFPVPSSQAFAPPLTLVPSVQPASRFSLAMSQAVTPSSLSTPPVQRFGRTGHATARKPFLPVIEGLRGPTPVSTPAVSPSPQPQPYQQPRQAHQPPQSNFWRPDSQAPTSMDSQSQAVGYQFPPPTSTMPSLPPFSRPQYHPSTYTAAATNGNVSATASITGIDTDMSYEFPDTQRSLGDTTVADSQSQQMPPTGQSLSNGSTVLPPTTTTDQPTAMDYTLGQLPGGASGGVVLEYLSDAGLVSLLRGILAGPEFRALMTKTDFDQLRAEMDTYYKRKDREEGHKSSVA</sequence>
<keyword evidence="3" id="KW-1185">Reference proteome</keyword>
<accession>A0AAD5TM52</accession>
<feature type="compositionally biased region" description="Low complexity" evidence="1">
    <location>
        <begin position="252"/>
        <end position="263"/>
    </location>
</feature>
<feature type="compositionally biased region" description="Pro residues" evidence="1">
    <location>
        <begin position="287"/>
        <end position="301"/>
    </location>
</feature>
<comment type="caution">
    <text evidence="2">The sequence shown here is derived from an EMBL/GenBank/DDBJ whole genome shotgun (WGS) entry which is preliminary data.</text>
</comment>
<feature type="region of interest" description="Disordered" evidence="1">
    <location>
        <begin position="227"/>
        <end position="303"/>
    </location>
</feature>
<dbReference type="Proteomes" id="UP001212152">
    <property type="component" value="Unassembled WGS sequence"/>
</dbReference>
<feature type="compositionally biased region" description="Polar residues" evidence="1">
    <location>
        <begin position="271"/>
        <end position="283"/>
    </location>
</feature>
<evidence type="ECO:0000313" key="2">
    <source>
        <dbReference type="EMBL" id="KAJ3180881.1"/>
    </source>
</evidence>
<dbReference type="EMBL" id="JADGJQ010000014">
    <property type="protein sequence ID" value="KAJ3180881.1"/>
    <property type="molecule type" value="Genomic_DNA"/>
</dbReference>
<evidence type="ECO:0000313" key="3">
    <source>
        <dbReference type="Proteomes" id="UP001212152"/>
    </source>
</evidence>
<proteinExistence type="predicted"/>
<dbReference type="AlphaFoldDB" id="A0AAD5TM52"/>
<feature type="region of interest" description="Disordered" evidence="1">
    <location>
        <begin position="339"/>
        <end position="370"/>
    </location>
</feature>
<reference evidence="2" key="1">
    <citation type="submission" date="2020-05" db="EMBL/GenBank/DDBJ databases">
        <title>Phylogenomic resolution of chytrid fungi.</title>
        <authorList>
            <person name="Stajich J.E."/>
            <person name="Amses K."/>
            <person name="Simmons R."/>
            <person name="Seto K."/>
            <person name="Myers J."/>
            <person name="Bonds A."/>
            <person name="Quandt C.A."/>
            <person name="Barry K."/>
            <person name="Liu P."/>
            <person name="Grigoriev I."/>
            <person name="Longcore J.E."/>
            <person name="James T.Y."/>
        </authorList>
    </citation>
    <scope>NUCLEOTIDE SEQUENCE</scope>
    <source>
        <strain evidence="2">JEL0379</strain>
    </source>
</reference>
<name>A0AAD5TM52_9FUNG</name>
<gene>
    <name evidence="2" type="ORF">HDU87_001521</name>
</gene>
<feature type="region of interest" description="Disordered" evidence="1">
    <location>
        <begin position="103"/>
        <end position="128"/>
    </location>
</feature>
<organism evidence="2 3">
    <name type="scientific">Geranomyces variabilis</name>
    <dbReference type="NCBI Taxonomy" id="109894"/>
    <lineage>
        <taxon>Eukaryota</taxon>
        <taxon>Fungi</taxon>
        <taxon>Fungi incertae sedis</taxon>
        <taxon>Chytridiomycota</taxon>
        <taxon>Chytridiomycota incertae sedis</taxon>
        <taxon>Chytridiomycetes</taxon>
        <taxon>Spizellomycetales</taxon>
        <taxon>Powellomycetaceae</taxon>
        <taxon>Geranomyces</taxon>
    </lineage>
</organism>
<protein>
    <submittedName>
        <fullName evidence="2">Uncharacterized protein</fullName>
    </submittedName>
</protein>
<evidence type="ECO:0000256" key="1">
    <source>
        <dbReference type="SAM" id="MobiDB-lite"/>
    </source>
</evidence>